<dbReference type="Gene3D" id="3.20.20.70">
    <property type="entry name" value="Aldolase class I"/>
    <property type="match status" value="1"/>
</dbReference>
<comment type="caution">
    <text evidence="5">The sequence shown here is derived from an EMBL/GenBank/DDBJ whole genome shotgun (WGS) entry which is preliminary data.</text>
</comment>
<dbReference type="InterPro" id="IPR013477">
    <property type="entry name" value="NifV/FrbC"/>
</dbReference>
<dbReference type="PROSITE" id="PS00816">
    <property type="entry name" value="AIPM_HOMOCIT_SYNTH_2"/>
    <property type="match status" value="1"/>
</dbReference>
<dbReference type="PANTHER" id="PTHR42880">
    <property type="entry name" value="HOMOCITRATE SYNTHASE"/>
    <property type="match status" value="1"/>
</dbReference>
<evidence type="ECO:0000256" key="2">
    <source>
        <dbReference type="ARBA" id="ARBA00022679"/>
    </source>
</evidence>
<sequence>MHVPVFTPWIIDTTLRDGEQAPGVAFSPLEKKDIARKLAEAGVDELEIGYPAISSEEQSVIREIVSMNLPVRLTSWSRAKRTDLECARACGTEGIHLSFPLSELYLNLMEKDYTWVRRQLETLIPEAKKHFSFVSVGGQDATRTNGKTLETFVQDASACGADRVRIADTVGIATPLTLMQQIQHLKASASVPLEFHAHNDLGMATANAFSAIEAGCDAVSVSVTGLGERAGNAALEELAIALKLSGRYRTSIKAELLHTLCKTVASASNRFIQDQKPVIGNAVFQHESGIHCNALLKDPLSYQPFLPRDIGKDNYELVIGKHSGSASVQHVLSTRGISVDREQAKKLLPNIRLAADKKKCRLSATELVNIYIQCFVNPQDTCKR</sequence>
<organism evidence="5 6">
    <name type="scientific">Prosthecochloris marina</name>
    <dbReference type="NCBI Taxonomy" id="2017681"/>
    <lineage>
        <taxon>Bacteria</taxon>
        <taxon>Pseudomonadati</taxon>
        <taxon>Chlorobiota</taxon>
        <taxon>Chlorobiia</taxon>
        <taxon>Chlorobiales</taxon>
        <taxon>Chlorobiaceae</taxon>
        <taxon>Prosthecochloris</taxon>
    </lineage>
</organism>
<proteinExistence type="inferred from homology"/>
<dbReference type="PROSITE" id="PS50991">
    <property type="entry name" value="PYR_CT"/>
    <property type="match status" value="1"/>
</dbReference>
<evidence type="ECO:0000256" key="3">
    <source>
        <dbReference type="RuleBase" id="RU003523"/>
    </source>
</evidence>
<dbReference type="OrthoDB" id="9804858at2"/>
<evidence type="ECO:0000259" key="4">
    <source>
        <dbReference type="PROSITE" id="PS50991"/>
    </source>
</evidence>
<dbReference type="GO" id="GO:0046912">
    <property type="term" value="F:acyltransferase activity, acyl groups converted into alkyl on transfer"/>
    <property type="evidence" value="ECO:0007669"/>
    <property type="project" value="InterPro"/>
</dbReference>
<dbReference type="Pfam" id="PF00682">
    <property type="entry name" value="HMGL-like"/>
    <property type="match status" value="1"/>
</dbReference>
<accession>A0A317T4D4</accession>
<gene>
    <name evidence="5" type="ORF">CR164_10260</name>
</gene>
<dbReference type="PROSITE" id="PS00815">
    <property type="entry name" value="AIPM_HOMOCIT_SYNTH_1"/>
    <property type="match status" value="1"/>
</dbReference>
<dbReference type="CDD" id="cd07939">
    <property type="entry name" value="DRE_TIM_NifV"/>
    <property type="match status" value="1"/>
</dbReference>
<name>A0A317T4D4_9CHLB</name>
<dbReference type="Pfam" id="PF22617">
    <property type="entry name" value="HCS_D2"/>
    <property type="match status" value="1"/>
</dbReference>
<evidence type="ECO:0000256" key="1">
    <source>
        <dbReference type="ARBA" id="ARBA00006154"/>
    </source>
</evidence>
<dbReference type="AlphaFoldDB" id="A0A317T4D4"/>
<protein>
    <submittedName>
        <fullName evidence="5">Homocitrate synthase</fullName>
    </submittedName>
</protein>
<dbReference type="EMBL" id="PDNZ01000007">
    <property type="protein sequence ID" value="PWW81508.1"/>
    <property type="molecule type" value="Genomic_DNA"/>
</dbReference>
<dbReference type="InterPro" id="IPR002034">
    <property type="entry name" value="AIPM/Hcit_synth_CS"/>
</dbReference>
<reference evidence="6" key="1">
    <citation type="submission" date="2017-10" db="EMBL/GenBank/DDBJ databases">
        <authorList>
            <person name="Gaisin V.A."/>
            <person name="Rysina M.S."/>
            <person name="Grouzdev D.S."/>
        </authorList>
    </citation>
    <scope>NUCLEOTIDE SEQUENCE [LARGE SCALE GENOMIC DNA]</scope>
    <source>
        <strain evidence="6">V1</strain>
    </source>
</reference>
<dbReference type="Proteomes" id="UP000246278">
    <property type="component" value="Unassembled WGS sequence"/>
</dbReference>
<evidence type="ECO:0000313" key="6">
    <source>
        <dbReference type="Proteomes" id="UP000246278"/>
    </source>
</evidence>
<dbReference type="InterPro" id="IPR000891">
    <property type="entry name" value="PYR_CT"/>
</dbReference>
<dbReference type="GO" id="GO:0019752">
    <property type="term" value="P:carboxylic acid metabolic process"/>
    <property type="evidence" value="ECO:0007669"/>
    <property type="project" value="InterPro"/>
</dbReference>
<keyword evidence="6" id="KW-1185">Reference proteome</keyword>
<evidence type="ECO:0000313" key="5">
    <source>
        <dbReference type="EMBL" id="PWW81508.1"/>
    </source>
</evidence>
<feature type="domain" description="Pyruvate carboxyltransferase" evidence="4">
    <location>
        <begin position="8"/>
        <end position="258"/>
    </location>
</feature>
<dbReference type="InterPro" id="IPR054691">
    <property type="entry name" value="LeuA/HCS_post-cat"/>
</dbReference>
<keyword evidence="2 3" id="KW-0808">Transferase</keyword>
<dbReference type="InterPro" id="IPR013785">
    <property type="entry name" value="Aldolase_TIM"/>
</dbReference>
<comment type="similarity">
    <text evidence="1 3">Belongs to the alpha-IPM synthase/homocitrate synthase family.</text>
</comment>
<dbReference type="PANTHER" id="PTHR42880:SF1">
    <property type="entry name" value="ISOPROPYLMALATE_HOMOCITRATE_CITRAMALATE SYNTHASE FAMILY PROTEIN"/>
    <property type="match status" value="1"/>
</dbReference>
<dbReference type="Gene3D" id="1.10.238.260">
    <property type="match status" value="1"/>
</dbReference>
<dbReference type="SUPFAM" id="SSF51569">
    <property type="entry name" value="Aldolase"/>
    <property type="match status" value="1"/>
</dbReference>